<dbReference type="InterPro" id="IPR048265">
    <property type="entry name" value="Rax2-like_third"/>
</dbReference>
<evidence type="ECO:0000256" key="1">
    <source>
        <dbReference type="SAM" id="Phobius"/>
    </source>
</evidence>
<feature type="signal peptide" evidence="2">
    <location>
        <begin position="1"/>
        <end position="17"/>
    </location>
</feature>
<dbReference type="InterPro" id="IPR024982">
    <property type="entry name" value="Rax2-like_C"/>
</dbReference>
<dbReference type="Proteomes" id="UP001498771">
    <property type="component" value="Unassembled WGS sequence"/>
</dbReference>
<dbReference type="Gene3D" id="2.120.10.80">
    <property type="entry name" value="Kelch-type beta propeller"/>
    <property type="match status" value="2"/>
</dbReference>
<evidence type="ECO:0000313" key="7">
    <source>
        <dbReference type="Proteomes" id="UP001498771"/>
    </source>
</evidence>
<dbReference type="SUPFAM" id="SSF50965">
    <property type="entry name" value="Galactose oxidase, central domain"/>
    <property type="match status" value="2"/>
</dbReference>
<feature type="transmembrane region" description="Helical" evidence="1">
    <location>
        <begin position="1159"/>
        <end position="1182"/>
    </location>
</feature>
<evidence type="ECO:0000259" key="4">
    <source>
        <dbReference type="Pfam" id="PF20842"/>
    </source>
</evidence>
<gene>
    <name evidence="6" type="ORF">BZA70DRAFT_285418</name>
</gene>
<feature type="domain" description="Rax2-like second" evidence="4">
    <location>
        <begin position="223"/>
        <end position="368"/>
    </location>
</feature>
<dbReference type="Pfam" id="PF20842">
    <property type="entry name" value="Rax2_2"/>
    <property type="match status" value="1"/>
</dbReference>
<sequence>MRLFALALALSLRAVLALNLKTVDLPAIDLAAFGQVGFSGDFSGLSVYKYASQQSTTTSGTTKLSSSTTTEDSLLLSQSENIFLDLLQTDGVVRSMCLIDSDLYLAGNFTKVGTVRAKAVARVDISSGDVYSLDNGLSGTANAVLCDPEHELVYFGGQFTNNVAIWDTSLEQWADIPFTSLNGGPVHAIVARDNNIVFGGKFTGLGNSSTDSTSSSEDSDSALQVVNMRSSTVTVQGNSNGTYDLPRSVICAQNSTAAESTWLAADESEAVWTADFAYEFNPTKLRLRNADVDDRGTKLFRFVAEPLNGILNLTYTDPETGETEYCDAWCPLPNITTAEYTEFDFVDVIGITGFSLYLLDYYGEGAGLSQVELFQERIMTYAVDDYNEPDSCGLSEVSTSSYSDDEWTTVSYDSSAYLTTTVSADNLTDAVVKFYPDIHVSGNYTVMMYTPGCTEDDTCDSRGTVDVTIHPKDNGNNKTSTLYQTNSYEKYDVIYEGFVDSVSDSFQPYVVLKPTVGQSGNITIVAEKVEFVLISTTGGLNGLFEYDPSNYTSSSNSSTTEIYSTAINEAGEDLDDGAEIYTLAVTDSMLFIGGNFSSEKMNNFMAITEDGDIMTADGGLNDAISSIVAIDDIVVVGGNFTSTMYNSSETDGLSYVARYSIKKDSWIALGAGVDGPVTNIAQMSVQVSNTTYDALAIDGAFTEIKENDDDEAIEADGLALWLTNSTEWAGRTDLELPYIKGSVSASVATDNQTYIIAGELETESLSTSGGATVNEDYELGSMPFQFDSSSSSSVSKRATSSSDSDLNAIYAVTYFTRESKLYSVAGGSFSAVDSDDNSFKDYIVYNDDGVQYGLTSDELDSNQGIFALCNYNNESIVLGGSFSGSVGDSEIENIAIWDLESQALASTQPDGLSGDSPQINAIVARPGSSSIVVGGSFSEAGDVSCDGLCVYDMSNGTWSALTRGVGGNVTSLTFLDSDRLVVAGNMTTGSEVKSYMAMYDFSTLSWDVLGQMASELPGPVNVFVTASGSTSDAIVAGQFAGNDTNYLWAYDGSSWEDIGSSLKSGSIIYDAKLLPLKDSRSTSSIIPENMVLLVMGQLVLPSYGSVSAAFYDGSSWTPFVSSTKDDGSAGYIYTLFTQDSNALEDLQSIIADNESHMKAGFVVLISLAISLLIMFVIVLTAYTVSHLRRRSEGYEPFSVIYDTPDELMTQSLSPAVLFSELNSKERNQV</sequence>
<dbReference type="InterPro" id="IPR048266">
    <property type="entry name" value="Rax2-like_second"/>
</dbReference>
<evidence type="ECO:0000313" key="6">
    <source>
        <dbReference type="EMBL" id="KAK7202577.1"/>
    </source>
</evidence>
<comment type="caution">
    <text evidence="6">The sequence shown here is derived from an EMBL/GenBank/DDBJ whole genome shotgun (WGS) entry which is preliminary data.</text>
</comment>
<dbReference type="RefSeq" id="XP_064765610.1">
    <property type="nucleotide sequence ID" value="XM_064913737.1"/>
</dbReference>
<keyword evidence="2" id="KW-0732">Signal</keyword>
<evidence type="ECO:0000256" key="2">
    <source>
        <dbReference type="SAM" id="SignalP"/>
    </source>
</evidence>
<dbReference type="PANTHER" id="PTHR31778:SF2">
    <property type="entry name" value="BUD SITE SELECTION PROTEIN RAX2"/>
    <property type="match status" value="1"/>
</dbReference>
<feature type="domain" description="Rax2-like third" evidence="5">
    <location>
        <begin position="380"/>
        <end position="533"/>
    </location>
</feature>
<proteinExistence type="predicted"/>
<evidence type="ECO:0000259" key="3">
    <source>
        <dbReference type="Pfam" id="PF12768"/>
    </source>
</evidence>
<feature type="chain" id="PRO_5045556764" evidence="2">
    <location>
        <begin position="18"/>
        <end position="1229"/>
    </location>
</feature>
<keyword evidence="1" id="KW-1133">Transmembrane helix</keyword>
<dbReference type="InterPro" id="IPR015915">
    <property type="entry name" value="Kelch-typ_b-propeller"/>
</dbReference>
<reference evidence="6 7" key="1">
    <citation type="submission" date="2024-03" db="EMBL/GenBank/DDBJ databases">
        <title>Genome-scale model development and genomic sequencing of the oleaginous clade Lipomyces.</title>
        <authorList>
            <consortium name="Lawrence Berkeley National Laboratory"/>
            <person name="Czajka J.J."/>
            <person name="Han Y."/>
            <person name="Kim J."/>
            <person name="Mondo S.J."/>
            <person name="Hofstad B.A."/>
            <person name="Robles A."/>
            <person name="Haridas S."/>
            <person name="Riley R."/>
            <person name="LaButti K."/>
            <person name="Pangilinan J."/>
            <person name="Andreopoulos W."/>
            <person name="Lipzen A."/>
            <person name="Yan J."/>
            <person name="Wang M."/>
            <person name="Ng V."/>
            <person name="Grigoriev I.V."/>
            <person name="Spatafora J.W."/>
            <person name="Magnuson J.K."/>
            <person name="Baker S.E."/>
            <person name="Pomraning K.R."/>
        </authorList>
    </citation>
    <scope>NUCLEOTIDE SEQUENCE [LARGE SCALE GENOMIC DNA]</scope>
    <source>
        <strain evidence="6 7">Phaff 52-87</strain>
    </source>
</reference>
<organism evidence="6 7">
    <name type="scientific">Myxozyma melibiosi</name>
    <dbReference type="NCBI Taxonomy" id="54550"/>
    <lineage>
        <taxon>Eukaryota</taxon>
        <taxon>Fungi</taxon>
        <taxon>Dikarya</taxon>
        <taxon>Ascomycota</taxon>
        <taxon>Saccharomycotina</taxon>
        <taxon>Lipomycetes</taxon>
        <taxon>Lipomycetales</taxon>
        <taxon>Lipomycetaceae</taxon>
        <taxon>Myxozyma</taxon>
    </lineage>
</organism>
<name>A0ABR1EYJ4_9ASCO</name>
<dbReference type="InterPro" id="IPR011043">
    <property type="entry name" value="Gal_Oxase/kelch_b-propeller"/>
</dbReference>
<dbReference type="Pfam" id="PF12768">
    <property type="entry name" value="Rax2"/>
    <property type="match status" value="1"/>
</dbReference>
<protein>
    <submittedName>
        <fullName evidence="6">Cortical protein marker for cell polarity-domain-containing protein</fullName>
    </submittedName>
</protein>
<accession>A0ABR1EYJ4</accession>
<keyword evidence="1" id="KW-0812">Transmembrane</keyword>
<keyword evidence="7" id="KW-1185">Reference proteome</keyword>
<dbReference type="PANTHER" id="PTHR31778">
    <property type="entry name" value="BUD SITE SELECTION PROTEIN RAX2"/>
    <property type="match status" value="1"/>
</dbReference>
<dbReference type="EMBL" id="JBBJBU010000016">
    <property type="protein sequence ID" value="KAK7202577.1"/>
    <property type="molecule type" value="Genomic_DNA"/>
</dbReference>
<keyword evidence="1" id="KW-0472">Membrane</keyword>
<dbReference type="Pfam" id="PF20843">
    <property type="entry name" value="Rax2_3"/>
    <property type="match status" value="1"/>
</dbReference>
<feature type="domain" description="Rax2-like C-terminal" evidence="3">
    <location>
        <begin position="895"/>
        <end position="1143"/>
    </location>
</feature>
<evidence type="ECO:0000259" key="5">
    <source>
        <dbReference type="Pfam" id="PF20843"/>
    </source>
</evidence>
<dbReference type="GeneID" id="90039249"/>